<accession>A0A5B8RB93</accession>
<dbReference type="Gene3D" id="3.40.50.1820">
    <property type="entry name" value="alpha/beta hydrolase"/>
    <property type="match status" value="1"/>
</dbReference>
<evidence type="ECO:0000259" key="5">
    <source>
        <dbReference type="Pfam" id="PF12551"/>
    </source>
</evidence>
<dbReference type="InterPro" id="IPR022211">
    <property type="entry name" value="PHBC_N"/>
</dbReference>
<organism evidence="6">
    <name type="scientific">uncultured organism</name>
    <dbReference type="NCBI Taxonomy" id="155900"/>
    <lineage>
        <taxon>unclassified sequences</taxon>
        <taxon>environmental samples</taxon>
    </lineage>
</organism>
<dbReference type="InterPro" id="IPR051321">
    <property type="entry name" value="PHA/PHB_synthase"/>
</dbReference>
<gene>
    <name evidence="6" type="primary">phaC_1</name>
    <name evidence="6" type="ORF">KBTEX_00258</name>
</gene>
<feature type="domain" description="Poly-beta-hydroxybutyrate polymerase N-terminal" evidence="4">
    <location>
        <begin position="99"/>
        <end position="267"/>
    </location>
</feature>
<dbReference type="PANTHER" id="PTHR36837:SF5">
    <property type="entry name" value="POLY-3-HYDROXYBUTYRATE SYNTHASE"/>
    <property type="match status" value="1"/>
</dbReference>
<evidence type="ECO:0000259" key="4">
    <source>
        <dbReference type="Pfam" id="PF07167"/>
    </source>
</evidence>
<dbReference type="EC" id="2.3.1.-" evidence="6"/>
<feature type="domain" description="Poly-beta-hydroxybutyrate polymerase N-terminal" evidence="5">
    <location>
        <begin position="21"/>
        <end position="61"/>
    </location>
</feature>
<evidence type="ECO:0000313" key="6">
    <source>
        <dbReference type="EMBL" id="QEA03957.1"/>
    </source>
</evidence>
<keyword evidence="1 6" id="KW-0808">Transferase</keyword>
<protein>
    <submittedName>
        <fullName evidence="6">Poly(3-hydroxyalkanoate) polymerase subunit PhaC</fullName>
        <ecNumber evidence="6">2.3.1.-</ecNumber>
    </submittedName>
</protein>
<feature type="region of interest" description="Disordered" evidence="3">
    <location>
        <begin position="563"/>
        <end position="588"/>
    </location>
</feature>
<dbReference type="GO" id="GO:0016746">
    <property type="term" value="F:acyltransferase activity"/>
    <property type="evidence" value="ECO:0007669"/>
    <property type="project" value="UniProtKB-KW"/>
</dbReference>
<sequence>MTRQTQGGAVNEAFKPNTYMAHALDRAFKAALARATNGLTPAGLASVGFEWFSHLAASPGKQLELVEEAMRSNIRLTRHAARTGTAQDGAPCIEPASSDHRFDDEGWCHWPYNLIAQSFLLQQQWWDTATTDIDGLSDYREEVVSFTARQLLDRFSPTNYPLLNPEVTRKAVSEGGMNFIRGIDNFVEDWERLVSGKPPVGTEDYRVGENLATTPGKVVYRNNLIELIQYSPSTETVHAEPVLIVPAWIMKYYILDLSAENSLVRYLVDNGHTVFMISWRNPDSEDRHLGMDDYRTLGPMAALDVINEIVPDRQVHGVGYCLGGTLLSIAAAAMGRDGDERLASMTTLATQVDFTEAGELMLFISESEVDLLENMMWEQGYLDGHQMAGAFQLLRSNDLVWSRMVREYLLGERQPMNDLMAWNADLTRMPYRMHTEYLRRLFLNNELATGRYIVNGRPVAIPDIRMPIFAVGTVKDHVAPWHSVYKIHLLADVDEITFVLTSGGHNAGIVSEPGHPRRRFQMHTHTEGDTYIDPETWRDTVPTQDGSWWPAWQEWLAAHSSERIAPPPMGGSSHPPLKDAPGDYVLQR</sequence>
<dbReference type="InterPro" id="IPR029058">
    <property type="entry name" value="AB_hydrolase_fold"/>
</dbReference>
<keyword evidence="2 6" id="KW-0012">Acyltransferase</keyword>
<dbReference type="Pfam" id="PF07167">
    <property type="entry name" value="PhaC_N"/>
    <property type="match status" value="1"/>
</dbReference>
<dbReference type="InterPro" id="IPR010941">
    <property type="entry name" value="PhaC_N"/>
</dbReference>
<dbReference type="PANTHER" id="PTHR36837">
    <property type="entry name" value="POLY(3-HYDROXYALKANOATE) POLYMERASE SUBUNIT PHAC"/>
    <property type="match status" value="1"/>
</dbReference>
<name>A0A5B8RB93_9ZZZZ</name>
<dbReference type="AlphaFoldDB" id="A0A5B8RB93"/>
<dbReference type="EMBL" id="MN079077">
    <property type="protein sequence ID" value="QEA03957.1"/>
    <property type="molecule type" value="Genomic_DNA"/>
</dbReference>
<reference evidence="6" key="1">
    <citation type="submission" date="2019-06" db="EMBL/GenBank/DDBJ databases">
        <authorList>
            <person name="Murdoch R.W."/>
            <person name="Fathepure B."/>
        </authorList>
    </citation>
    <scope>NUCLEOTIDE SEQUENCE</scope>
</reference>
<dbReference type="Pfam" id="PF12551">
    <property type="entry name" value="PHBC_N"/>
    <property type="match status" value="1"/>
</dbReference>
<evidence type="ECO:0000256" key="3">
    <source>
        <dbReference type="SAM" id="MobiDB-lite"/>
    </source>
</evidence>
<proteinExistence type="predicted"/>
<dbReference type="SUPFAM" id="SSF53474">
    <property type="entry name" value="alpha/beta-Hydrolases"/>
    <property type="match status" value="1"/>
</dbReference>
<evidence type="ECO:0000256" key="2">
    <source>
        <dbReference type="ARBA" id="ARBA00023315"/>
    </source>
</evidence>
<dbReference type="GO" id="GO:0042619">
    <property type="term" value="P:poly-hydroxybutyrate biosynthetic process"/>
    <property type="evidence" value="ECO:0007669"/>
    <property type="project" value="InterPro"/>
</dbReference>
<evidence type="ECO:0000256" key="1">
    <source>
        <dbReference type="ARBA" id="ARBA00022679"/>
    </source>
</evidence>